<dbReference type="STRING" id="1004.SAMN05661012_05470"/>
<reference evidence="3 5" key="2">
    <citation type="submission" date="2023-11" db="EMBL/GenBank/DDBJ databases">
        <title>MicrobeMod: A computational toolkit for identifying prokaryotic methylation and restriction-modification with nanopore sequencing.</title>
        <authorList>
            <person name="Crits-Christoph A."/>
            <person name="Kang S.C."/>
            <person name="Lee H."/>
            <person name="Ostrov N."/>
        </authorList>
    </citation>
    <scope>NUCLEOTIDE SEQUENCE [LARGE SCALE GENOMIC DNA]</scope>
    <source>
        <strain evidence="3 5">ATCC 23090</strain>
    </source>
</reference>
<dbReference type="PANTHER" id="PTHR43736">
    <property type="entry name" value="ADP-RIBOSE PYROPHOSPHATASE"/>
    <property type="match status" value="1"/>
</dbReference>
<evidence type="ECO:0000313" key="2">
    <source>
        <dbReference type="EMBL" id="SFW83887.1"/>
    </source>
</evidence>
<dbReference type="PROSITE" id="PS51462">
    <property type="entry name" value="NUDIX"/>
    <property type="match status" value="1"/>
</dbReference>
<name>A0A1K1SIJ5_9BACT</name>
<dbReference type="PANTHER" id="PTHR43736:SF4">
    <property type="entry name" value="SLR1690 PROTEIN"/>
    <property type="match status" value="1"/>
</dbReference>
<dbReference type="RefSeq" id="WP_072364555.1">
    <property type="nucleotide sequence ID" value="NZ_CBHWAX010000256.1"/>
</dbReference>
<accession>A0A1K1SIJ5</accession>
<dbReference type="OrthoDB" id="9786141at2"/>
<dbReference type="InterPro" id="IPR054105">
    <property type="entry name" value="WHD_NrtR"/>
</dbReference>
<sequence>MRNTEIEKASEALWKNALPHLSVDCVVFGYHQGSFNVLLAKMKGDNSWILPGGYIQKTESIDDAAKRILFERSGAEKVFLEVFGVFGEPNRSEDYFVEYEDNLWHKMRFVTIGYYAVIDQSQVTPVPDMFSDACEWMPVYDLPEMVMDHRQIIDKALEKLRDQLYHKPIGFNLLPEIFTLPQLQALYEKIMNQKFNRGNFYRKIMKENILIKQGEAKTGGAHKAPHLYKFDPAVYTK</sequence>
<dbReference type="Proteomes" id="UP000183788">
    <property type="component" value="Unassembled WGS sequence"/>
</dbReference>
<evidence type="ECO:0000313" key="3">
    <source>
        <dbReference type="EMBL" id="WQG92623.1"/>
    </source>
</evidence>
<dbReference type="CDD" id="cd18873">
    <property type="entry name" value="NUDIX_NadM_like"/>
    <property type="match status" value="1"/>
</dbReference>
<evidence type="ECO:0000313" key="5">
    <source>
        <dbReference type="Proteomes" id="UP001326715"/>
    </source>
</evidence>
<dbReference type="InterPro" id="IPR036390">
    <property type="entry name" value="WH_DNA-bd_sf"/>
</dbReference>
<dbReference type="EMBL" id="FPIZ01000023">
    <property type="protein sequence ID" value="SFW83887.1"/>
    <property type="molecule type" value="Genomic_DNA"/>
</dbReference>
<evidence type="ECO:0000259" key="1">
    <source>
        <dbReference type="PROSITE" id="PS51462"/>
    </source>
</evidence>
<reference evidence="2 4" key="1">
    <citation type="submission" date="2016-11" db="EMBL/GenBank/DDBJ databases">
        <authorList>
            <person name="Jaros S."/>
            <person name="Januszkiewicz K."/>
            <person name="Wedrychowicz H."/>
        </authorList>
    </citation>
    <scope>NUCLEOTIDE SEQUENCE [LARGE SCALE GENOMIC DNA]</scope>
    <source>
        <strain evidence="2 4">DSM 784</strain>
    </source>
</reference>
<keyword evidence="5" id="KW-1185">Reference proteome</keyword>
<proteinExistence type="predicted"/>
<dbReference type="Proteomes" id="UP001326715">
    <property type="component" value="Chromosome"/>
</dbReference>
<dbReference type="SUPFAM" id="SSF46785">
    <property type="entry name" value="Winged helix' DNA-binding domain"/>
    <property type="match status" value="1"/>
</dbReference>
<dbReference type="InterPro" id="IPR015797">
    <property type="entry name" value="NUDIX_hydrolase-like_dom_sf"/>
</dbReference>
<organism evidence="2 4">
    <name type="scientific">Chitinophaga sancti</name>
    <dbReference type="NCBI Taxonomy" id="1004"/>
    <lineage>
        <taxon>Bacteria</taxon>
        <taxon>Pseudomonadati</taxon>
        <taxon>Bacteroidota</taxon>
        <taxon>Chitinophagia</taxon>
        <taxon>Chitinophagales</taxon>
        <taxon>Chitinophagaceae</taxon>
        <taxon>Chitinophaga</taxon>
    </lineage>
</organism>
<dbReference type="EMBL" id="CP140154">
    <property type="protein sequence ID" value="WQG92623.1"/>
    <property type="molecule type" value="Genomic_DNA"/>
</dbReference>
<dbReference type="SUPFAM" id="SSF55811">
    <property type="entry name" value="Nudix"/>
    <property type="match status" value="1"/>
</dbReference>
<gene>
    <name evidence="2" type="ORF">SAMN05661012_05470</name>
    <name evidence="3" type="ORF">SR876_13985</name>
</gene>
<dbReference type="Gene3D" id="1.10.10.10">
    <property type="entry name" value="Winged helix-like DNA-binding domain superfamily/Winged helix DNA-binding domain"/>
    <property type="match status" value="1"/>
</dbReference>
<dbReference type="AlphaFoldDB" id="A0A1K1SIJ5"/>
<dbReference type="Pfam" id="PF00293">
    <property type="entry name" value="NUDIX"/>
    <property type="match status" value="1"/>
</dbReference>
<evidence type="ECO:0000313" key="4">
    <source>
        <dbReference type="Proteomes" id="UP000183788"/>
    </source>
</evidence>
<dbReference type="InterPro" id="IPR000086">
    <property type="entry name" value="NUDIX_hydrolase_dom"/>
</dbReference>
<feature type="domain" description="Nudix hydrolase" evidence="1">
    <location>
        <begin position="18"/>
        <end position="159"/>
    </location>
</feature>
<dbReference type="Pfam" id="PF21906">
    <property type="entry name" value="WHD_NrtR"/>
    <property type="match status" value="1"/>
</dbReference>
<dbReference type="Gene3D" id="3.90.79.10">
    <property type="entry name" value="Nucleoside Triphosphate Pyrophosphohydrolase"/>
    <property type="match status" value="1"/>
</dbReference>
<protein>
    <submittedName>
        <fullName evidence="2">NUDIX domain-containing protein</fullName>
    </submittedName>
</protein>
<dbReference type="InterPro" id="IPR036388">
    <property type="entry name" value="WH-like_DNA-bd_sf"/>
</dbReference>